<evidence type="ECO:0000256" key="3">
    <source>
        <dbReference type="ARBA" id="ARBA00022552"/>
    </source>
</evidence>
<keyword evidence="3 5" id="KW-0698">rRNA processing</keyword>
<name>A0A1D7QW62_9BACI</name>
<dbReference type="GO" id="GO:0043022">
    <property type="term" value="F:ribosome binding"/>
    <property type="evidence" value="ECO:0007669"/>
    <property type="project" value="InterPro"/>
</dbReference>
<evidence type="ECO:0000256" key="1">
    <source>
        <dbReference type="ARBA" id="ARBA00022490"/>
    </source>
</evidence>
<accession>A0A1D7QW62</accession>
<dbReference type="InterPro" id="IPR011033">
    <property type="entry name" value="PRC_barrel-like_sf"/>
</dbReference>
<evidence type="ECO:0000256" key="5">
    <source>
        <dbReference type="HAMAP-Rule" id="MF_00014"/>
    </source>
</evidence>
<evidence type="ECO:0000259" key="6">
    <source>
        <dbReference type="Pfam" id="PF01782"/>
    </source>
</evidence>
<dbReference type="Pfam" id="PF05239">
    <property type="entry name" value="PRC"/>
    <property type="match status" value="1"/>
</dbReference>
<dbReference type="GO" id="GO:0042274">
    <property type="term" value="P:ribosomal small subunit biogenesis"/>
    <property type="evidence" value="ECO:0007669"/>
    <property type="project" value="UniProtKB-UniRule"/>
</dbReference>
<reference evidence="8 9" key="1">
    <citation type="submission" date="2015-08" db="EMBL/GenBank/DDBJ databases">
        <title>The complete genome sequence of Bacillus beveridgei MLTeJB.</title>
        <authorList>
            <person name="Hanson T.E."/>
            <person name="Mesa C."/>
            <person name="Basesman S.M."/>
            <person name="Oremland R.S."/>
        </authorList>
    </citation>
    <scope>NUCLEOTIDE SEQUENCE [LARGE SCALE GENOMIC DNA]</scope>
    <source>
        <strain evidence="8 9">MLTeJB</strain>
    </source>
</reference>
<dbReference type="Pfam" id="PF01782">
    <property type="entry name" value="RimM"/>
    <property type="match status" value="1"/>
</dbReference>
<dbReference type="InterPro" id="IPR011961">
    <property type="entry name" value="RimM"/>
</dbReference>
<dbReference type="InterPro" id="IPR002676">
    <property type="entry name" value="RimM_N"/>
</dbReference>
<dbReference type="KEGG" id="bbev:BBEV_1848"/>
<feature type="domain" description="PRC-barrel" evidence="7">
    <location>
        <begin position="92"/>
        <end position="165"/>
    </location>
</feature>
<dbReference type="SUPFAM" id="SSF50447">
    <property type="entry name" value="Translation proteins"/>
    <property type="match status" value="1"/>
</dbReference>
<keyword evidence="9" id="KW-1185">Reference proteome</keyword>
<proteinExistence type="inferred from homology"/>
<dbReference type="Gene3D" id="2.30.30.240">
    <property type="entry name" value="PRC-barrel domain"/>
    <property type="match status" value="1"/>
</dbReference>
<gene>
    <name evidence="5 8" type="primary">rimM</name>
    <name evidence="8" type="ORF">BBEV_1848</name>
</gene>
<dbReference type="GO" id="GO:0005737">
    <property type="term" value="C:cytoplasm"/>
    <property type="evidence" value="ECO:0007669"/>
    <property type="project" value="UniProtKB-SubCell"/>
</dbReference>
<dbReference type="NCBIfam" id="TIGR02273">
    <property type="entry name" value="16S_RimM"/>
    <property type="match status" value="1"/>
</dbReference>
<sequence length="168" mass="19352">MGKIVNTHGIQGEVRVISRSDFKEERYQKGNELSLYNPEQDHRLVVTVVSWRQHKQFDLLTFEGYSNVNEVEPLRDYLLQVDADTIDDDLAEDEFYYHEIIGLDVVDINQGHIGKVKEILSPGANDVWVVQRLKGKDVLIPYIENVILKVDLSEKQVTVEIPEGLMDE</sequence>
<organism evidence="8 9">
    <name type="scientific">Salisediminibacterium beveridgei</name>
    <dbReference type="NCBI Taxonomy" id="632773"/>
    <lineage>
        <taxon>Bacteria</taxon>
        <taxon>Bacillati</taxon>
        <taxon>Bacillota</taxon>
        <taxon>Bacilli</taxon>
        <taxon>Bacillales</taxon>
        <taxon>Bacillaceae</taxon>
        <taxon>Salisediminibacterium</taxon>
    </lineage>
</organism>
<keyword evidence="4 5" id="KW-0143">Chaperone</keyword>
<protein>
    <recommendedName>
        <fullName evidence="5">Ribosome maturation factor RimM</fullName>
    </recommendedName>
</protein>
<feature type="domain" description="RimM N-terminal" evidence="6">
    <location>
        <begin position="1"/>
        <end position="84"/>
    </location>
</feature>
<dbReference type="InterPro" id="IPR036976">
    <property type="entry name" value="RimM_N_sf"/>
</dbReference>
<dbReference type="GO" id="GO:0006364">
    <property type="term" value="P:rRNA processing"/>
    <property type="evidence" value="ECO:0007669"/>
    <property type="project" value="UniProtKB-UniRule"/>
</dbReference>
<dbReference type="SUPFAM" id="SSF50346">
    <property type="entry name" value="PRC-barrel domain"/>
    <property type="match status" value="1"/>
</dbReference>
<dbReference type="InterPro" id="IPR009000">
    <property type="entry name" value="Transl_B-barrel_sf"/>
</dbReference>
<dbReference type="PANTHER" id="PTHR33692">
    <property type="entry name" value="RIBOSOME MATURATION FACTOR RIMM"/>
    <property type="match status" value="1"/>
</dbReference>
<dbReference type="InterPro" id="IPR027275">
    <property type="entry name" value="PRC-brl_dom"/>
</dbReference>
<dbReference type="AlphaFoldDB" id="A0A1D7QW62"/>
<comment type="similarity">
    <text evidence="5">Belongs to the RimM family.</text>
</comment>
<comment type="subunit">
    <text evidence="5">Binds ribosomal protein uS19.</text>
</comment>
<dbReference type="STRING" id="632773.BBEV_1848"/>
<comment type="domain">
    <text evidence="5">The PRC barrel domain binds ribosomal protein uS19.</text>
</comment>
<dbReference type="Gene3D" id="2.40.30.60">
    <property type="entry name" value="RimM"/>
    <property type="match status" value="1"/>
</dbReference>
<evidence type="ECO:0000313" key="9">
    <source>
        <dbReference type="Proteomes" id="UP000094463"/>
    </source>
</evidence>
<keyword evidence="2 5" id="KW-0690">Ribosome biogenesis</keyword>
<evidence type="ECO:0000256" key="4">
    <source>
        <dbReference type="ARBA" id="ARBA00023186"/>
    </source>
</evidence>
<keyword evidence="1 5" id="KW-0963">Cytoplasm</keyword>
<dbReference type="PATRIC" id="fig|632773.3.peg.1937"/>
<dbReference type="Proteomes" id="UP000094463">
    <property type="component" value="Chromosome"/>
</dbReference>
<dbReference type="EMBL" id="CP012502">
    <property type="protein sequence ID" value="AOM83209.1"/>
    <property type="molecule type" value="Genomic_DNA"/>
</dbReference>
<dbReference type="GO" id="GO:0005840">
    <property type="term" value="C:ribosome"/>
    <property type="evidence" value="ECO:0007669"/>
    <property type="project" value="InterPro"/>
</dbReference>
<dbReference type="PANTHER" id="PTHR33692:SF1">
    <property type="entry name" value="RIBOSOME MATURATION FACTOR RIMM"/>
    <property type="match status" value="1"/>
</dbReference>
<dbReference type="HAMAP" id="MF_00014">
    <property type="entry name" value="Ribosome_mat_RimM"/>
    <property type="match status" value="1"/>
</dbReference>
<comment type="function">
    <text evidence="5">An accessory protein needed during the final step in the assembly of 30S ribosomal subunit, possibly for assembly of the head region. Essential for efficient processing of 16S rRNA. May be needed both before and after RbfA during the maturation of 16S rRNA. It has affinity for free ribosomal 30S subunits but not for 70S ribosomes.</text>
</comment>
<comment type="subcellular location">
    <subcellularLocation>
        <location evidence="5">Cytoplasm</location>
    </subcellularLocation>
</comment>
<evidence type="ECO:0000259" key="7">
    <source>
        <dbReference type="Pfam" id="PF05239"/>
    </source>
</evidence>
<evidence type="ECO:0000313" key="8">
    <source>
        <dbReference type="EMBL" id="AOM83209.1"/>
    </source>
</evidence>
<evidence type="ECO:0000256" key="2">
    <source>
        <dbReference type="ARBA" id="ARBA00022517"/>
    </source>
</evidence>